<protein>
    <recommendedName>
        <fullName evidence="4">V-type ATP synthase subunit C</fullName>
    </recommendedName>
</protein>
<keyword evidence="2" id="KW-0406">Ion transport</keyword>
<accession>A0A0F9NMS8</accession>
<dbReference type="Gene3D" id="1.10.132.50">
    <property type="entry name" value="ATP synthase (C/AC39) subunit, domain 3"/>
    <property type="match status" value="2"/>
</dbReference>
<dbReference type="GO" id="GO:0046961">
    <property type="term" value="F:proton-transporting ATPase activity, rotational mechanism"/>
    <property type="evidence" value="ECO:0007669"/>
    <property type="project" value="InterPro"/>
</dbReference>
<dbReference type="InterPro" id="IPR036079">
    <property type="entry name" value="ATPase_csu/dsu_sf"/>
</dbReference>
<keyword evidence="1" id="KW-0813">Transport</keyword>
<comment type="caution">
    <text evidence="3">The sequence shown here is derived from an EMBL/GenBank/DDBJ whole genome shotgun (WGS) entry which is preliminary data.</text>
</comment>
<dbReference type="InterPro" id="IPR044911">
    <property type="entry name" value="V-type_ATPase_csu/dsu_dom_3"/>
</dbReference>
<evidence type="ECO:0000256" key="2">
    <source>
        <dbReference type="ARBA" id="ARBA00023065"/>
    </source>
</evidence>
<proteinExistence type="predicted"/>
<name>A0A0F9NMS8_9ZZZZ</name>
<dbReference type="PANTHER" id="PTHR38682">
    <property type="entry name" value="V-TYPE ATP SYNTHASE SUBUNIT C"/>
    <property type="match status" value="1"/>
</dbReference>
<evidence type="ECO:0008006" key="4">
    <source>
        <dbReference type="Google" id="ProtNLM"/>
    </source>
</evidence>
<dbReference type="SUPFAM" id="SSF103486">
    <property type="entry name" value="V-type ATP synthase subunit C"/>
    <property type="match status" value="1"/>
</dbReference>
<dbReference type="PANTHER" id="PTHR38682:SF1">
    <property type="entry name" value="V-TYPE ATP SYNTHASE SUBUNIT C"/>
    <property type="match status" value="1"/>
</dbReference>
<evidence type="ECO:0000256" key="1">
    <source>
        <dbReference type="ARBA" id="ARBA00022448"/>
    </source>
</evidence>
<sequence length="349" mass="41666">MSVIVPSYAYTVIKIGFLKQVIMDEATLQKLNEIQEIKQFAEFISRFYPGLDFKTYTIEEIEKALFHNYFKLVGKIIQHSPLNMRIFLRNYLLKYEIANIKNIILGTILGMNSAEKSQMVNKLVEKYLNHSDFINDLVEISSLDEIQLFMRPTKYNRVIREGILDFKTTNEVFVLEAFLDQLYYTNLKDGIRHLNKKEKVMISLYVKYISEIYNLNLIYRGIITNIDRNLILQLLVDNYLFLTKDLLRKWVDLANIDELLIVLSQHLNKIEEIHHYLLRAKISKEHLIWGIEKLYVDYYFRTFKMKIDDVDYQAIFSILEVLIKKDEEIRLFILPKLVNILHEKYRLLK</sequence>
<dbReference type="AlphaFoldDB" id="A0A0F9NMS8"/>
<dbReference type="Pfam" id="PF01992">
    <property type="entry name" value="vATP-synt_AC39"/>
    <property type="match status" value="1"/>
</dbReference>
<dbReference type="EMBL" id="LAZR01003209">
    <property type="protein sequence ID" value="KKN20775.1"/>
    <property type="molecule type" value="Genomic_DNA"/>
</dbReference>
<organism evidence="3">
    <name type="scientific">marine sediment metagenome</name>
    <dbReference type="NCBI Taxonomy" id="412755"/>
    <lineage>
        <taxon>unclassified sequences</taxon>
        <taxon>metagenomes</taxon>
        <taxon>ecological metagenomes</taxon>
    </lineage>
</organism>
<dbReference type="InterPro" id="IPR050873">
    <property type="entry name" value="V-ATPase_V0D/AC39_subunit"/>
</dbReference>
<gene>
    <name evidence="3" type="ORF">LCGC14_0932060</name>
</gene>
<evidence type="ECO:0000313" key="3">
    <source>
        <dbReference type="EMBL" id="KKN20775.1"/>
    </source>
</evidence>
<reference evidence="3" key="1">
    <citation type="journal article" date="2015" name="Nature">
        <title>Complex archaea that bridge the gap between prokaryotes and eukaryotes.</title>
        <authorList>
            <person name="Spang A."/>
            <person name="Saw J.H."/>
            <person name="Jorgensen S.L."/>
            <person name="Zaremba-Niedzwiedzka K."/>
            <person name="Martijn J."/>
            <person name="Lind A.E."/>
            <person name="van Eijk R."/>
            <person name="Schleper C."/>
            <person name="Guy L."/>
            <person name="Ettema T.J."/>
        </authorList>
    </citation>
    <scope>NUCLEOTIDE SEQUENCE</scope>
</reference>
<dbReference type="InterPro" id="IPR002843">
    <property type="entry name" value="ATPase_V0-cplx_csu/dsu"/>
</dbReference>